<comment type="caution">
    <text evidence="8">The sequence shown here is derived from an EMBL/GenBank/DDBJ whole genome shotgun (WGS) entry which is preliminary data.</text>
</comment>
<dbReference type="AlphaFoldDB" id="A0A2I1MAZ1"/>
<feature type="transmembrane region" description="Helical" evidence="5">
    <location>
        <begin position="709"/>
        <end position="729"/>
    </location>
</feature>
<organism evidence="8 9">
    <name type="scientific">Anaerococcus octavius</name>
    <dbReference type="NCBI Taxonomy" id="54007"/>
    <lineage>
        <taxon>Bacteria</taxon>
        <taxon>Bacillati</taxon>
        <taxon>Bacillota</taxon>
        <taxon>Tissierellia</taxon>
        <taxon>Tissierellales</taxon>
        <taxon>Peptoniphilaceae</taxon>
        <taxon>Anaerococcus</taxon>
    </lineage>
</organism>
<proteinExistence type="inferred from homology"/>
<accession>A0A2I1MAZ1</accession>
<feature type="domain" description="SpaA-like prealbumin fold" evidence="7">
    <location>
        <begin position="196"/>
        <end position="273"/>
    </location>
</feature>
<comment type="similarity">
    <text evidence="1">Belongs to the serine-aspartate repeat-containing protein (SDr) family.</text>
</comment>
<evidence type="ECO:0000256" key="6">
    <source>
        <dbReference type="SAM" id="SignalP"/>
    </source>
</evidence>
<evidence type="ECO:0000256" key="5">
    <source>
        <dbReference type="SAM" id="Phobius"/>
    </source>
</evidence>
<protein>
    <recommendedName>
        <fullName evidence="7">SpaA-like prealbumin fold domain-containing protein</fullName>
    </recommendedName>
</protein>
<keyword evidence="3 6" id="KW-0732">Signal</keyword>
<dbReference type="Pfam" id="PF17802">
    <property type="entry name" value="SpaA"/>
    <property type="match status" value="4"/>
</dbReference>
<name>A0A2I1MAZ1_9FIRM</name>
<feature type="signal peptide" evidence="6">
    <location>
        <begin position="1"/>
        <end position="30"/>
    </location>
</feature>
<evidence type="ECO:0000313" key="9">
    <source>
        <dbReference type="Proteomes" id="UP000234335"/>
    </source>
</evidence>
<evidence type="ECO:0000256" key="2">
    <source>
        <dbReference type="ARBA" id="ARBA00022525"/>
    </source>
</evidence>
<dbReference type="InterPro" id="IPR013783">
    <property type="entry name" value="Ig-like_fold"/>
</dbReference>
<dbReference type="RefSeq" id="WP_143484723.1">
    <property type="nucleotide sequence ID" value="NZ_PKGS01000001.1"/>
</dbReference>
<reference evidence="8 9" key="1">
    <citation type="submission" date="2017-12" db="EMBL/GenBank/DDBJ databases">
        <title>Phylogenetic diversity of female urinary microbiome.</title>
        <authorList>
            <person name="Thomas-White K."/>
            <person name="Wolfe A.J."/>
        </authorList>
    </citation>
    <scope>NUCLEOTIDE SEQUENCE [LARGE SCALE GENOMIC DNA]</scope>
    <source>
        <strain evidence="8 9">UMB0119</strain>
    </source>
</reference>
<gene>
    <name evidence="8" type="ORF">CYJ34_00650</name>
</gene>
<dbReference type="InterPro" id="IPR041033">
    <property type="entry name" value="SpaA_PFL_dom_1"/>
</dbReference>
<dbReference type="PANTHER" id="PTHR36108">
    <property type="entry name" value="COLOSSIN-B-RELATED"/>
    <property type="match status" value="1"/>
</dbReference>
<feature type="domain" description="SpaA-like prealbumin fold" evidence="7">
    <location>
        <begin position="551"/>
        <end position="643"/>
    </location>
</feature>
<evidence type="ECO:0000256" key="4">
    <source>
        <dbReference type="SAM" id="MobiDB-lite"/>
    </source>
</evidence>
<keyword evidence="9" id="KW-1185">Reference proteome</keyword>
<feature type="compositionally biased region" description="Low complexity" evidence="4">
    <location>
        <begin position="665"/>
        <end position="688"/>
    </location>
</feature>
<feature type="domain" description="SpaA-like prealbumin fold" evidence="7">
    <location>
        <begin position="415"/>
        <end position="514"/>
    </location>
</feature>
<evidence type="ECO:0000256" key="1">
    <source>
        <dbReference type="ARBA" id="ARBA00007257"/>
    </source>
</evidence>
<keyword evidence="5" id="KW-1133">Transmembrane helix</keyword>
<feature type="domain" description="SpaA-like prealbumin fold" evidence="7">
    <location>
        <begin position="303"/>
        <end position="406"/>
    </location>
</feature>
<sequence>MLRKKSYSLMAGLLSLFMVLTAIFSPVSFAKSANEDTSNSHLTIKIPRNGKDADENSSPRELKVYKISDKNLSTDELVSAREKYDAMTTNEIKDKFDQVGEVLTSKVEKDDNGKYIDLIELKGLKAGAYLLKETDESSEKHEYRVISSTTNIQDGIIDEQEIKVKVELNKPLKLHKFALVDETKDDKKEESKESKEKKEIALAGVKFNLIDSSQEKEVKLKKAEDGTYSYENNSGEAELVTDKEGNIIINNLPKGNYYFKEIETIDDYVIDNPNTEKFDYSRKDGYELNKINKKGTDKGKKVKVSLHKTDEDTKKNLAGVEFRLYLRTGDLLTPVGKDEKGNYDVGEQYTDVFKTDENGNITVEDLPALSSSSNEYVFIETKAIDDYYLDKDNNYPVKNNDVVEIENYKNPTPQELKITKVDSFTDEPINKVGFELYKVRVIDNGNNTKKITEEKVVVAGSNGSYEYKDNIAQSEQVYQLYTDSNGQISVKNLPDGEYFFRENEPHKDYDLAENHGKETERLRRNNTSYTLKNRPINPPGIVPPDSKFKKGSYNFVKVDNSKDKKRLAGATFALYKIDENGKAIPYEMDGKRYTVKSGSNGEFKVEDLTYGKYLLRETAAPSGYILDTKPIEFTISEKSATAEAIMIVNKPDQAKPPVVTPPGNTPSGSTTPPTTTRTSVPPTNTPRTYYVPKDRPGLSKGPLVKTGDIRIIIFLVIGLVMILFGNHIVRKEEKTQLTNIPLQ</sequence>
<feature type="region of interest" description="Disordered" evidence="4">
    <location>
        <begin position="652"/>
        <end position="694"/>
    </location>
</feature>
<keyword evidence="2" id="KW-0964">Secreted</keyword>
<dbReference type="Proteomes" id="UP000234335">
    <property type="component" value="Unassembled WGS sequence"/>
</dbReference>
<evidence type="ECO:0000313" key="8">
    <source>
        <dbReference type="EMBL" id="PKZ17249.1"/>
    </source>
</evidence>
<evidence type="ECO:0000256" key="3">
    <source>
        <dbReference type="ARBA" id="ARBA00022729"/>
    </source>
</evidence>
<keyword evidence="5" id="KW-0812">Transmembrane</keyword>
<feature type="chain" id="PRO_5014186431" description="SpaA-like prealbumin fold domain-containing protein" evidence="6">
    <location>
        <begin position="31"/>
        <end position="743"/>
    </location>
</feature>
<evidence type="ECO:0000259" key="7">
    <source>
        <dbReference type="Pfam" id="PF17802"/>
    </source>
</evidence>
<dbReference type="Gene3D" id="2.60.40.10">
    <property type="entry name" value="Immunoglobulins"/>
    <property type="match status" value="4"/>
</dbReference>
<dbReference type="EMBL" id="PKGS01000001">
    <property type="protein sequence ID" value="PKZ17249.1"/>
    <property type="molecule type" value="Genomic_DNA"/>
</dbReference>
<keyword evidence="5" id="KW-0472">Membrane</keyword>
<dbReference type="PANTHER" id="PTHR36108:SF13">
    <property type="entry name" value="COLOSSIN-B-RELATED"/>
    <property type="match status" value="1"/>
</dbReference>
<dbReference type="SUPFAM" id="SSF49478">
    <property type="entry name" value="Cna protein B-type domain"/>
    <property type="match status" value="1"/>
</dbReference>